<proteinExistence type="predicted"/>
<organism evidence="1 2">
    <name type="scientific">Trichinella nativa</name>
    <dbReference type="NCBI Taxonomy" id="6335"/>
    <lineage>
        <taxon>Eukaryota</taxon>
        <taxon>Metazoa</taxon>
        <taxon>Ecdysozoa</taxon>
        <taxon>Nematoda</taxon>
        <taxon>Enoplea</taxon>
        <taxon>Dorylaimia</taxon>
        <taxon>Trichinellida</taxon>
        <taxon>Trichinellidae</taxon>
        <taxon>Trichinella</taxon>
    </lineage>
</organism>
<dbReference type="EMBL" id="JYDW01000149">
    <property type="protein sequence ID" value="KRZ53994.1"/>
    <property type="molecule type" value="Genomic_DNA"/>
</dbReference>
<feature type="non-terminal residue" evidence="1">
    <location>
        <position position="73"/>
    </location>
</feature>
<dbReference type="Proteomes" id="UP000054721">
    <property type="component" value="Unassembled WGS sequence"/>
</dbReference>
<comment type="caution">
    <text evidence="1">The sequence shown here is derived from an EMBL/GenBank/DDBJ whole genome shotgun (WGS) entry which is preliminary data.</text>
</comment>
<keyword evidence="2" id="KW-1185">Reference proteome</keyword>
<name>A0A0V1L373_9BILA</name>
<gene>
    <name evidence="1" type="ORF">T02_5932</name>
</gene>
<reference evidence="1 2" key="1">
    <citation type="submission" date="2015-05" db="EMBL/GenBank/DDBJ databases">
        <title>Evolution of Trichinella species and genotypes.</title>
        <authorList>
            <person name="Korhonen P.K."/>
            <person name="Edoardo P."/>
            <person name="Giuseppe L.R."/>
            <person name="Gasser R.B."/>
        </authorList>
    </citation>
    <scope>NUCLEOTIDE SEQUENCE [LARGE SCALE GENOMIC DNA]</scope>
    <source>
        <strain evidence="1">ISS10</strain>
    </source>
</reference>
<dbReference type="AlphaFoldDB" id="A0A0V1L373"/>
<evidence type="ECO:0000313" key="2">
    <source>
        <dbReference type="Proteomes" id="UP000054721"/>
    </source>
</evidence>
<accession>A0A0V1L373</accession>
<evidence type="ECO:0000313" key="1">
    <source>
        <dbReference type="EMBL" id="KRZ53994.1"/>
    </source>
</evidence>
<sequence length="73" mass="8380">MQVQQSVFSYVCVTEGATNVLEHKYSTYVSQCLPLRAQCLSFMQIGRNLNDNLKQLIMLGIERNQNLNDNVKQ</sequence>
<protein>
    <submittedName>
        <fullName evidence="1">Uncharacterized protein</fullName>
    </submittedName>
</protein>